<dbReference type="Proteomes" id="UP000198893">
    <property type="component" value="Unassembled WGS sequence"/>
</dbReference>
<dbReference type="RefSeq" id="WP_093117478.1">
    <property type="nucleotide sequence ID" value="NZ_FODS01000008.1"/>
</dbReference>
<dbReference type="InterPro" id="IPR044922">
    <property type="entry name" value="DUF2063_N_sf"/>
</dbReference>
<dbReference type="OrthoDB" id="4146344at2"/>
<dbReference type="GO" id="GO:0003677">
    <property type="term" value="F:DNA binding"/>
    <property type="evidence" value="ECO:0007669"/>
    <property type="project" value="UniProtKB-KW"/>
</dbReference>
<reference evidence="2 3" key="1">
    <citation type="submission" date="2016-10" db="EMBL/GenBank/DDBJ databases">
        <authorList>
            <person name="de Groot N.N."/>
        </authorList>
    </citation>
    <scope>NUCLEOTIDE SEQUENCE [LARGE SCALE GENOMIC DNA]</scope>
    <source>
        <strain evidence="2 3">DSM 27842</strain>
    </source>
</reference>
<gene>
    <name evidence="2" type="ORF">SAMN04490248_10842</name>
</gene>
<protein>
    <submittedName>
        <fullName evidence="2">Putative DNA-binding domain-containing protein</fullName>
    </submittedName>
</protein>
<dbReference type="InterPro" id="IPR018640">
    <property type="entry name" value="DUF2063"/>
</dbReference>
<name>A0A1H8R8T8_9RHOB</name>
<accession>A0A1H8R8T8</accession>
<dbReference type="Gene3D" id="1.10.150.690">
    <property type="entry name" value="DUF2063"/>
    <property type="match status" value="1"/>
</dbReference>
<dbReference type="STRING" id="569882.SAMN04490248_10842"/>
<dbReference type="EMBL" id="FODS01000008">
    <property type="protein sequence ID" value="SEO62766.1"/>
    <property type="molecule type" value="Genomic_DNA"/>
</dbReference>
<evidence type="ECO:0000313" key="2">
    <source>
        <dbReference type="EMBL" id="SEO62766.1"/>
    </source>
</evidence>
<evidence type="ECO:0000313" key="3">
    <source>
        <dbReference type="Proteomes" id="UP000198893"/>
    </source>
</evidence>
<organism evidence="2 3">
    <name type="scientific">Salinihabitans flavidus</name>
    <dbReference type="NCBI Taxonomy" id="569882"/>
    <lineage>
        <taxon>Bacteria</taxon>
        <taxon>Pseudomonadati</taxon>
        <taxon>Pseudomonadota</taxon>
        <taxon>Alphaproteobacteria</taxon>
        <taxon>Rhodobacterales</taxon>
        <taxon>Roseobacteraceae</taxon>
        <taxon>Salinihabitans</taxon>
    </lineage>
</organism>
<keyword evidence="3" id="KW-1185">Reference proteome</keyword>
<feature type="domain" description="Putative DNA-binding" evidence="1">
    <location>
        <begin position="5"/>
        <end position="95"/>
    </location>
</feature>
<evidence type="ECO:0000259" key="1">
    <source>
        <dbReference type="Pfam" id="PF09836"/>
    </source>
</evidence>
<proteinExistence type="predicted"/>
<dbReference type="AlphaFoldDB" id="A0A1H8R8T8"/>
<sequence>MSVDQGSFRAALLDPERPVPGGLRDGAGRPAGRRFAVYRNNVAVSLTDALETGFPVVARLLGPTNFRSVAGAYLRQYPPRSPMMMTYGADFPGFLQGFEPLAHLGYLSDVAALEYALRESYHAADAGPIAPDALAAIPSDALAETRLTLAPALRLLRSRWPVHDIWAYNTYKDRPKPRTVAQDVLVTRPDYDPAPHLLPPGGAAFIDALQSGRPLGAAVEAATQAQADFDPAPVLTLLLTERAIVSLS</sequence>
<dbReference type="Pfam" id="PF09836">
    <property type="entry name" value="DUF2063"/>
    <property type="match status" value="1"/>
</dbReference>
<keyword evidence="2" id="KW-0238">DNA-binding</keyword>